<comment type="similarity">
    <text evidence="1 4">Belongs to the aldehyde dehydrogenase family.</text>
</comment>
<feature type="region of interest" description="Disordered" evidence="5">
    <location>
        <begin position="1"/>
        <end position="21"/>
    </location>
</feature>
<dbReference type="InterPro" id="IPR016163">
    <property type="entry name" value="Ald_DH_C"/>
</dbReference>
<evidence type="ECO:0000256" key="1">
    <source>
        <dbReference type="ARBA" id="ARBA00009986"/>
    </source>
</evidence>
<feature type="active site" evidence="3">
    <location>
        <position position="261"/>
    </location>
</feature>
<evidence type="ECO:0000256" key="2">
    <source>
        <dbReference type="ARBA" id="ARBA00023002"/>
    </source>
</evidence>
<evidence type="ECO:0000259" key="6">
    <source>
        <dbReference type="Pfam" id="PF00171"/>
    </source>
</evidence>
<dbReference type="InterPro" id="IPR016161">
    <property type="entry name" value="Ald_DH/histidinol_DH"/>
</dbReference>
<sequence length="492" mass="52251">MTRNGTSWQPEAGFSPYVDGRWTDTDGPVNEVLDPATEEILAQGHDGTVREVEAAVTAARTAFDEGPWGRMSGSDRRRVLTGFAEALDKRRAEIADLVIAETGAIPAIAERLHVGVALDHFAWAVEQSDRDWTRPLPPLPGHTLGTGVVMKEPCGVVGAISAYNFPFFLNMAKLGGALATGNTVVLKPSPMTPLEAFVLVDAAHDADLPPGVLNIVSGDVEVSRSLTTDPRVDVLTFTGSERVGAQVSAQAAPNITRVHLELGGKSALIVRSDADLADAVGYGMRQLITQAGQGCALTTRHLVHRDVYREYVAMLTAAVSRVRTGPPRDNGVGMGPLIREHQVARVEHYVELARRAGGVIETGGARTAGLDRGFFYDPTIITGLDNSATTVREEIFGPVAVVLPFDDDAEAVRIANDSPYGLGGHIYSADTATAFAMCRQIRSGYLAINGGAGAMHPAAPFGGFKRSGLGREYGEEGLEAFLETKSISFHAG</sequence>
<comment type="caution">
    <text evidence="7">The sequence shown here is derived from an EMBL/GenBank/DDBJ whole genome shotgun (WGS) entry which is preliminary data.</text>
</comment>
<dbReference type="PANTHER" id="PTHR42804">
    <property type="entry name" value="ALDEHYDE DEHYDROGENASE"/>
    <property type="match status" value="1"/>
</dbReference>
<organism evidence="7 8">
    <name type="scientific">Gordonia amicalis</name>
    <dbReference type="NCBI Taxonomy" id="89053"/>
    <lineage>
        <taxon>Bacteria</taxon>
        <taxon>Bacillati</taxon>
        <taxon>Actinomycetota</taxon>
        <taxon>Actinomycetes</taxon>
        <taxon>Mycobacteriales</taxon>
        <taxon>Gordoniaceae</taxon>
        <taxon>Gordonia</taxon>
    </lineage>
</organism>
<evidence type="ECO:0000313" key="8">
    <source>
        <dbReference type="Proteomes" id="UP001185922"/>
    </source>
</evidence>
<proteinExistence type="inferred from homology"/>
<dbReference type="AlphaFoldDB" id="A0AAE4RCG9"/>
<dbReference type="Proteomes" id="UP001185922">
    <property type="component" value="Unassembled WGS sequence"/>
</dbReference>
<dbReference type="GO" id="GO:0016620">
    <property type="term" value="F:oxidoreductase activity, acting on the aldehyde or oxo group of donors, NAD or NADP as acceptor"/>
    <property type="evidence" value="ECO:0007669"/>
    <property type="project" value="InterPro"/>
</dbReference>
<evidence type="ECO:0000256" key="3">
    <source>
        <dbReference type="PROSITE-ProRule" id="PRU10007"/>
    </source>
</evidence>
<dbReference type="InterPro" id="IPR029510">
    <property type="entry name" value="Ald_DH_CS_GLU"/>
</dbReference>
<dbReference type="CDD" id="cd07089">
    <property type="entry name" value="ALDH_CddD-AldA-like"/>
    <property type="match status" value="1"/>
</dbReference>
<keyword evidence="2 4" id="KW-0560">Oxidoreductase</keyword>
<gene>
    <name evidence="7" type="ORF">R3Q15_21665</name>
</gene>
<accession>A0AAE4RCG9</accession>
<dbReference type="InterPro" id="IPR015590">
    <property type="entry name" value="Aldehyde_DH_dom"/>
</dbReference>
<dbReference type="RefSeq" id="WP_024497966.1">
    <property type="nucleotide sequence ID" value="NZ_CP091855.1"/>
</dbReference>
<evidence type="ECO:0000256" key="5">
    <source>
        <dbReference type="SAM" id="MobiDB-lite"/>
    </source>
</evidence>
<dbReference type="GeneID" id="77172812"/>
<evidence type="ECO:0000313" key="7">
    <source>
        <dbReference type="EMBL" id="MDV6314455.1"/>
    </source>
</evidence>
<dbReference type="Pfam" id="PF00171">
    <property type="entry name" value="Aldedh"/>
    <property type="match status" value="1"/>
</dbReference>
<dbReference type="EMBL" id="JAWLKH010000034">
    <property type="protein sequence ID" value="MDV6314455.1"/>
    <property type="molecule type" value="Genomic_DNA"/>
</dbReference>
<dbReference type="PROSITE" id="PS00687">
    <property type="entry name" value="ALDEHYDE_DEHYDR_GLU"/>
    <property type="match status" value="1"/>
</dbReference>
<dbReference type="InterPro" id="IPR016162">
    <property type="entry name" value="Ald_DH_N"/>
</dbReference>
<dbReference type="Gene3D" id="3.40.605.10">
    <property type="entry name" value="Aldehyde Dehydrogenase, Chain A, domain 1"/>
    <property type="match status" value="1"/>
</dbReference>
<feature type="domain" description="Aldehyde dehydrogenase" evidence="6">
    <location>
        <begin position="22"/>
        <end position="487"/>
    </location>
</feature>
<reference evidence="7" key="1">
    <citation type="submission" date="2023-10" db="EMBL/GenBank/DDBJ databases">
        <title>Development of a sustainable strategy for remediation of hydrocarbon-contaminated territories based on the waste exchange concept.</title>
        <authorList>
            <person name="Krivoruchko A."/>
        </authorList>
    </citation>
    <scope>NUCLEOTIDE SEQUENCE</scope>
    <source>
        <strain evidence="7">IEGM 1279</strain>
    </source>
</reference>
<evidence type="ECO:0000256" key="4">
    <source>
        <dbReference type="RuleBase" id="RU003345"/>
    </source>
</evidence>
<protein>
    <submittedName>
        <fullName evidence="7">Aldehyde dehydrogenase family protein</fullName>
    </submittedName>
</protein>
<name>A0AAE4RCG9_9ACTN</name>
<dbReference type="SUPFAM" id="SSF53720">
    <property type="entry name" value="ALDH-like"/>
    <property type="match status" value="1"/>
</dbReference>
<dbReference type="FunFam" id="3.40.605.10:FF:000007">
    <property type="entry name" value="NAD/NADP-dependent betaine aldehyde dehydrogenase"/>
    <property type="match status" value="1"/>
</dbReference>
<dbReference type="PANTHER" id="PTHR42804:SF1">
    <property type="entry name" value="ALDEHYDE DEHYDROGENASE-RELATED"/>
    <property type="match status" value="1"/>
</dbReference>
<dbReference type="Gene3D" id="3.40.309.10">
    <property type="entry name" value="Aldehyde Dehydrogenase, Chain A, domain 2"/>
    <property type="match status" value="1"/>
</dbReference>